<protein>
    <submittedName>
        <fullName evidence="9">E3 ubiquitin-protein ligase MIB2-like isoform X3</fullName>
    </submittedName>
</protein>
<dbReference type="GO" id="GO:0005829">
    <property type="term" value="C:cytosol"/>
    <property type="evidence" value="ECO:0007669"/>
    <property type="project" value="TreeGrafter"/>
</dbReference>
<feature type="repeat" description="ANK" evidence="5">
    <location>
        <begin position="61"/>
        <end position="94"/>
    </location>
</feature>
<reference evidence="9" key="1">
    <citation type="submission" date="2023-08" db="EMBL/GenBank/DDBJ databases">
        <authorList>
            <person name="Alioto T."/>
            <person name="Alioto T."/>
            <person name="Gomez Garrido J."/>
        </authorList>
    </citation>
    <scope>NUCLEOTIDE SEQUENCE</scope>
</reference>
<feature type="repeat" description="ANK" evidence="5">
    <location>
        <begin position="128"/>
        <end position="163"/>
    </location>
</feature>
<dbReference type="PANTHER" id="PTHR46680:SF3">
    <property type="entry name" value="NF-KAPPA-B INHIBITOR CACTUS"/>
    <property type="match status" value="1"/>
</dbReference>
<dbReference type="Gene3D" id="3.30.40.10">
    <property type="entry name" value="Zinc/RING finger domain, C3HC4 (zinc finger)"/>
    <property type="match status" value="1"/>
</dbReference>
<feature type="repeat" description="ANK" evidence="5">
    <location>
        <begin position="198"/>
        <end position="231"/>
    </location>
</feature>
<dbReference type="PANTHER" id="PTHR46680">
    <property type="entry name" value="NF-KAPPA-B INHIBITOR ALPHA"/>
    <property type="match status" value="1"/>
</dbReference>
<sequence>MFNTWCMSSFFDAASRRSASSAQNFPLLSEMGIAAFQVDPAVLIHVATHSGLPVVNPRDKHGRTPLHWACSGGYLHTVDLLLGHNGIDANVVNNDGDTTLHVAVQHHRLQTVELLLSRGSNVNEKSSDGSTPLHVAANSSQEWTDGVKAIMKEEAVEVNPRDKDGQTPLHWACVRGYLHTVDILLGHNGIDANVVANNGDTPLHEAVRRRNYKVVCAMLSKDSVKFDMEGNHKMTPFLQAVESGHLGVIKKLLAKGAKVNAVNDEGNNCLHLALQNDAFHSEEEHIALLDKYAFKLSLTQGNRTCSTVVATYLFHFGANFYHPNGKNVIPLDLIQDRNLKEKLKTFLPPPCTYCQVMYASSDFKPCEHIALCRDCYIRIKGESCPTCHQPISGVREFASPKFADKGVQTDLQLLEPTSEQSESVNLDEKLLHSVAKKLGNKWQQLGRELGIKQVDLDIIKSDFPNDTAEQSFRMLYKWFQCCDPANRTLKTLTEALRKSSVSMLLNVYH</sequence>
<dbReference type="Pfam" id="PF12796">
    <property type="entry name" value="Ank_2"/>
    <property type="match status" value="2"/>
</dbReference>
<feature type="domain" description="RING-type" evidence="8">
    <location>
        <begin position="351"/>
        <end position="388"/>
    </location>
</feature>
<accession>A0AA36HJ89</accession>
<keyword evidence="3" id="KW-0862">Zinc</keyword>
<dbReference type="Pfam" id="PF13637">
    <property type="entry name" value="Ank_4"/>
    <property type="match status" value="1"/>
</dbReference>
<feature type="repeat" description="ANK" evidence="5">
    <location>
        <begin position="95"/>
        <end position="127"/>
    </location>
</feature>
<dbReference type="AlphaFoldDB" id="A0AA36HJ89"/>
<dbReference type="EMBL" id="CATOCA020000001">
    <property type="protein sequence ID" value="CAJ1099317.1"/>
    <property type="molecule type" value="Genomic_DNA"/>
</dbReference>
<evidence type="ECO:0000259" key="8">
    <source>
        <dbReference type="PROSITE" id="PS50089"/>
    </source>
</evidence>
<feature type="domain" description="Death" evidence="7">
    <location>
        <begin position="427"/>
        <end position="509"/>
    </location>
</feature>
<dbReference type="InterPro" id="IPR013083">
    <property type="entry name" value="Znf_RING/FYVE/PHD"/>
</dbReference>
<dbReference type="PROSITE" id="PS50089">
    <property type="entry name" value="ZF_RING_2"/>
    <property type="match status" value="1"/>
</dbReference>
<dbReference type="InterPro" id="IPR036770">
    <property type="entry name" value="Ankyrin_rpt-contain_sf"/>
</dbReference>
<keyword evidence="4 5" id="KW-0040">ANK repeat</keyword>
<dbReference type="GO" id="GO:0051059">
    <property type="term" value="F:NF-kappaB binding"/>
    <property type="evidence" value="ECO:0007669"/>
    <property type="project" value="TreeGrafter"/>
</dbReference>
<dbReference type="GO" id="GO:0071356">
    <property type="term" value="P:cellular response to tumor necrosis factor"/>
    <property type="evidence" value="ECO:0007669"/>
    <property type="project" value="TreeGrafter"/>
</dbReference>
<evidence type="ECO:0000313" key="9">
    <source>
        <dbReference type="EMBL" id="CAJ1099317.1"/>
    </source>
</evidence>
<comment type="caution">
    <text evidence="9">The sequence shown here is derived from an EMBL/GenBank/DDBJ whole genome shotgun (WGS) entry which is preliminary data.</text>
</comment>
<dbReference type="InterPro" id="IPR000488">
    <property type="entry name" value="Death_dom"/>
</dbReference>
<dbReference type="SMART" id="SM00248">
    <property type="entry name" value="ANK"/>
    <property type="match status" value="7"/>
</dbReference>
<dbReference type="GO" id="GO:0007165">
    <property type="term" value="P:signal transduction"/>
    <property type="evidence" value="ECO:0007669"/>
    <property type="project" value="InterPro"/>
</dbReference>
<dbReference type="SUPFAM" id="SSF48403">
    <property type="entry name" value="Ankyrin repeat"/>
    <property type="match status" value="1"/>
</dbReference>
<evidence type="ECO:0000256" key="6">
    <source>
        <dbReference type="PROSITE-ProRule" id="PRU00175"/>
    </source>
</evidence>
<dbReference type="InterPro" id="IPR002110">
    <property type="entry name" value="Ankyrin_rpt"/>
</dbReference>
<feature type="repeat" description="ANK" evidence="5">
    <location>
        <begin position="232"/>
        <end position="264"/>
    </location>
</feature>
<dbReference type="InterPro" id="IPR011029">
    <property type="entry name" value="DEATH-like_dom_sf"/>
</dbReference>
<keyword evidence="10" id="KW-1185">Reference proteome</keyword>
<evidence type="ECO:0000256" key="5">
    <source>
        <dbReference type="PROSITE-ProRule" id="PRU00023"/>
    </source>
</evidence>
<evidence type="ECO:0000313" key="10">
    <source>
        <dbReference type="Proteomes" id="UP001162480"/>
    </source>
</evidence>
<keyword evidence="2 6" id="KW-0863">Zinc-finger</keyword>
<evidence type="ECO:0000256" key="3">
    <source>
        <dbReference type="ARBA" id="ARBA00022833"/>
    </source>
</evidence>
<gene>
    <name evidence="9" type="ORF">OCTVUL_1B011497</name>
</gene>
<dbReference type="SUPFAM" id="SSF47986">
    <property type="entry name" value="DEATH domain"/>
    <property type="match status" value="1"/>
</dbReference>
<evidence type="ECO:0000256" key="4">
    <source>
        <dbReference type="ARBA" id="ARBA00023043"/>
    </source>
</evidence>
<evidence type="ECO:0000256" key="1">
    <source>
        <dbReference type="ARBA" id="ARBA00022737"/>
    </source>
</evidence>
<dbReference type="Gene3D" id="1.10.533.10">
    <property type="entry name" value="Death Domain, Fas"/>
    <property type="match status" value="1"/>
</dbReference>
<dbReference type="PRINTS" id="PR01415">
    <property type="entry name" value="ANKYRIN"/>
</dbReference>
<proteinExistence type="predicted"/>
<dbReference type="CDD" id="cd01670">
    <property type="entry name" value="Death"/>
    <property type="match status" value="1"/>
</dbReference>
<dbReference type="Pfam" id="PF13920">
    <property type="entry name" value="zf-C3HC4_3"/>
    <property type="match status" value="1"/>
</dbReference>
<dbReference type="Gene3D" id="1.25.40.20">
    <property type="entry name" value="Ankyrin repeat-containing domain"/>
    <property type="match status" value="3"/>
</dbReference>
<dbReference type="InterPro" id="IPR051070">
    <property type="entry name" value="NF-kappa-B_inhibitor"/>
</dbReference>
<keyword evidence="2 6" id="KW-0479">Metal-binding</keyword>
<feature type="repeat" description="ANK" evidence="5">
    <location>
        <begin position="164"/>
        <end position="197"/>
    </location>
</feature>
<evidence type="ECO:0000256" key="2">
    <source>
        <dbReference type="ARBA" id="ARBA00022771"/>
    </source>
</evidence>
<dbReference type="InterPro" id="IPR001841">
    <property type="entry name" value="Znf_RING"/>
</dbReference>
<dbReference type="PROSITE" id="PS50088">
    <property type="entry name" value="ANK_REPEAT"/>
    <property type="match status" value="6"/>
</dbReference>
<dbReference type="PROSITE" id="PS50297">
    <property type="entry name" value="ANK_REP_REGION"/>
    <property type="match status" value="4"/>
</dbReference>
<dbReference type="Pfam" id="PF00531">
    <property type="entry name" value="Death"/>
    <property type="match status" value="1"/>
</dbReference>
<keyword evidence="1" id="KW-0677">Repeat</keyword>
<name>A0AA36HJ89_OCTVU</name>
<dbReference type="PROSITE" id="PS50017">
    <property type="entry name" value="DEATH_DOMAIN"/>
    <property type="match status" value="1"/>
</dbReference>
<dbReference type="GO" id="GO:0008270">
    <property type="term" value="F:zinc ion binding"/>
    <property type="evidence" value="ECO:0007669"/>
    <property type="project" value="UniProtKB-KW"/>
</dbReference>
<organism evidence="9 10">
    <name type="scientific">Octopus vulgaris</name>
    <name type="common">Common octopus</name>
    <dbReference type="NCBI Taxonomy" id="6645"/>
    <lineage>
        <taxon>Eukaryota</taxon>
        <taxon>Metazoa</taxon>
        <taxon>Spiralia</taxon>
        <taxon>Lophotrochozoa</taxon>
        <taxon>Mollusca</taxon>
        <taxon>Cephalopoda</taxon>
        <taxon>Coleoidea</taxon>
        <taxon>Octopodiformes</taxon>
        <taxon>Octopoda</taxon>
        <taxon>Incirrata</taxon>
        <taxon>Octopodidae</taxon>
        <taxon>Octopus</taxon>
    </lineage>
</organism>
<dbReference type="Proteomes" id="UP001162480">
    <property type="component" value="Unassembled WGS sequence"/>
</dbReference>
<evidence type="ECO:0000259" key="7">
    <source>
        <dbReference type="PROSITE" id="PS50017"/>
    </source>
</evidence>